<reference evidence="2 3" key="1">
    <citation type="journal article" date="2014" name="Genome Announc.">
        <title>Draft genome sequences of eight enterohepatic helicobacter species isolated from both laboratory and wild rodents.</title>
        <authorList>
            <person name="Sheh A."/>
            <person name="Shen Z."/>
            <person name="Fox J.G."/>
        </authorList>
    </citation>
    <scope>NUCLEOTIDE SEQUENCE [LARGE SCALE GENOMIC DNA]</scope>
    <source>
        <strain evidence="2 3">MIT 09-6949</strain>
    </source>
</reference>
<proteinExistence type="predicted"/>
<dbReference type="OrthoDB" id="5328014at2"/>
<protein>
    <recommendedName>
        <fullName evidence="4">Periplasmic protein</fullName>
    </recommendedName>
</protein>
<gene>
    <name evidence="2" type="ORF">LS71_002290</name>
</gene>
<accession>A0A4U8TD10</accession>
<dbReference type="EMBL" id="JRPR02000001">
    <property type="protein sequence ID" value="TLD97876.1"/>
    <property type="molecule type" value="Genomic_DNA"/>
</dbReference>
<evidence type="ECO:0000256" key="1">
    <source>
        <dbReference type="SAM" id="MobiDB-lite"/>
    </source>
</evidence>
<dbReference type="Proteomes" id="UP000029733">
    <property type="component" value="Unassembled WGS sequence"/>
</dbReference>
<evidence type="ECO:0000313" key="3">
    <source>
        <dbReference type="Proteomes" id="UP000029733"/>
    </source>
</evidence>
<organism evidence="2 3">
    <name type="scientific">Helicobacter jaachi</name>
    <dbReference type="NCBI Taxonomy" id="1677920"/>
    <lineage>
        <taxon>Bacteria</taxon>
        <taxon>Pseudomonadati</taxon>
        <taxon>Campylobacterota</taxon>
        <taxon>Epsilonproteobacteria</taxon>
        <taxon>Campylobacterales</taxon>
        <taxon>Helicobacteraceae</taxon>
        <taxon>Helicobacter</taxon>
    </lineage>
</organism>
<dbReference type="AlphaFoldDB" id="A0A4U8TD10"/>
<evidence type="ECO:0008006" key="4">
    <source>
        <dbReference type="Google" id="ProtNLM"/>
    </source>
</evidence>
<feature type="region of interest" description="Disordered" evidence="1">
    <location>
        <begin position="52"/>
        <end position="79"/>
    </location>
</feature>
<evidence type="ECO:0000313" key="2">
    <source>
        <dbReference type="EMBL" id="TLD97876.1"/>
    </source>
</evidence>
<name>A0A4U8TD10_9HELI</name>
<keyword evidence="3" id="KW-1185">Reference proteome</keyword>
<dbReference type="STRING" id="1677920.LS71_03005"/>
<feature type="compositionally biased region" description="Polar residues" evidence="1">
    <location>
        <begin position="52"/>
        <end position="67"/>
    </location>
</feature>
<comment type="caution">
    <text evidence="2">The sequence shown here is derived from an EMBL/GenBank/DDBJ whole genome shotgun (WGS) entry which is preliminary data.</text>
</comment>
<sequence length="332" mass="37606">MLCIAVALYASEDSIEAVLEGYESPQRLFTTESNANNAAPQGDLADSINAKNTESSIESSAPTQDLPSTPARPLSPRDMKPPINPAWIYSTAIIESHFIDGSFKKGLATLLKNGFFITSSEVIYNGKITPKSIYVKMQDDMHENMMCVAQLHIKALDLDAGLALLKVAKSADSYCNARAQSYYHDRIYKRFGIDVFASNANIPLHTQAYYPYLNSMFVFSAQSLELAKFASYYDFESRKEQIYGFEIQRDSYEEYTYGRAFYDKNGVFLGIMSRVGVEYLPVFVNRSVIQDFLCDVQDKEIIHDNFVQSACQRLGEKRQRFFTDMHGRASFY</sequence>